<organism evidence="10 11">
    <name type="scientific">Cohnella soli</name>
    <dbReference type="NCBI Taxonomy" id="425005"/>
    <lineage>
        <taxon>Bacteria</taxon>
        <taxon>Bacillati</taxon>
        <taxon>Bacillota</taxon>
        <taxon>Bacilli</taxon>
        <taxon>Bacillales</taxon>
        <taxon>Paenibacillaceae</taxon>
        <taxon>Cohnella</taxon>
    </lineage>
</organism>
<keyword evidence="7" id="KW-0444">Lipid biosynthesis</keyword>
<keyword evidence="5 7" id="KW-1133">Transmembrane helix</keyword>
<dbReference type="EMBL" id="JBHSMI010000028">
    <property type="protein sequence ID" value="MFC5405040.1"/>
    <property type="molecule type" value="Genomic_DNA"/>
</dbReference>
<evidence type="ECO:0000256" key="7">
    <source>
        <dbReference type="HAMAP-Rule" id="MF_01916"/>
    </source>
</evidence>
<keyword evidence="4" id="KW-0677">Repeat</keyword>
<evidence type="ECO:0000256" key="3">
    <source>
        <dbReference type="ARBA" id="ARBA00022692"/>
    </source>
</evidence>
<keyword evidence="6 7" id="KW-0472">Membrane</keyword>
<dbReference type="Pfam" id="PF13091">
    <property type="entry name" value="PLDc_2"/>
    <property type="match status" value="2"/>
</dbReference>
<keyword evidence="3 7" id="KW-0812">Transmembrane</keyword>
<keyword evidence="7" id="KW-0443">Lipid metabolism</keyword>
<feature type="active site" evidence="7">
    <location>
        <position position="401"/>
    </location>
</feature>
<sequence>MILFCILILLLIFIFQAATILLLEFRRPAHATAWLFILFLFPLVGFTLYYFLATEYRRSRKARRRALQEQRRRAKLMAMSRNLKDVRELPWPDPVGHERLFRALLKGGELPITGRNRSEVYSNGMDTYRMMFEEIAKAKHHIHLSSYIVRDDDIGQKFKDVLLEKARQGVKIKLLYDGIGSIKLKNRYVRSLKEGGVECACFYPLRPTFMKKRMNYRNHRKIMVVDGNVGFVGGINVGDEYVGRHPRLGYWRDTHLRLEGDSVYWLQAVFLKDWETATREKANLPDAPSYFPEHQDGVGTEAVQIVAAGPNRKGDAIHDSVFAMAREARRRIWITTPYFIPSPGIAMVLQDAAKSGIDVRLIIPYVPDTWLVHYATLSYAEEMLRSGVRVWQYKRGFIHAKSLVVDDLVAVVGSANMDLRSFFSNFEINAHMFDPGAIARVEELFLQDLKDSEELNLQRFLKRPRRQKFREAMARILSPLL</sequence>
<keyword evidence="7" id="KW-0594">Phospholipid biosynthesis</keyword>
<dbReference type="InterPro" id="IPR030874">
    <property type="entry name" value="Cardiolipin_synth_Firmi"/>
</dbReference>
<evidence type="ECO:0000256" key="2">
    <source>
        <dbReference type="ARBA" id="ARBA00022679"/>
    </source>
</evidence>
<keyword evidence="7" id="KW-1208">Phospholipid metabolism</keyword>
<reference evidence="11" key="1">
    <citation type="journal article" date="2019" name="Int. J. Syst. Evol. Microbiol.">
        <title>The Global Catalogue of Microorganisms (GCM) 10K type strain sequencing project: providing services to taxonomists for standard genome sequencing and annotation.</title>
        <authorList>
            <consortium name="The Broad Institute Genomics Platform"/>
            <consortium name="The Broad Institute Genome Sequencing Center for Infectious Disease"/>
            <person name="Wu L."/>
            <person name="Ma J."/>
        </authorList>
    </citation>
    <scope>NUCLEOTIDE SEQUENCE [LARGE SCALE GENOMIC DNA]</scope>
    <source>
        <strain evidence="11">CGMCC 1.18575</strain>
    </source>
</reference>
<comment type="caution">
    <text evidence="10">The sequence shown here is derived from an EMBL/GenBank/DDBJ whole genome shotgun (WGS) entry which is preliminary data.</text>
</comment>
<feature type="active site" evidence="7">
    <location>
        <position position="221"/>
    </location>
</feature>
<dbReference type="HAMAP" id="MF_01916">
    <property type="entry name" value="Cardiolipin_synth_Cls"/>
    <property type="match status" value="1"/>
</dbReference>
<feature type="active site" evidence="7">
    <location>
        <position position="406"/>
    </location>
</feature>
<keyword evidence="11" id="KW-1185">Reference proteome</keyword>
<dbReference type="PANTHER" id="PTHR21248">
    <property type="entry name" value="CARDIOLIPIN SYNTHASE"/>
    <property type="match status" value="1"/>
</dbReference>
<evidence type="ECO:0000256" key="8">
    <source>
        <dbReference type="NCBIfam" id="TIGR04265"/>
    </source>
</evidence>
<proteinExistence type="inferred from homology"/>
<dbReference type="Proteomes" id="UP001596113">
    <property type="component" value="Unassembled WGS sequence"/>
</dbReference>
<evidence type="ECO:0000259" key="9">
    <source>
        <dbReference type="PROSITE" id="PS50035"/>
    </source>
</evidence>
<dbReference type="NCBIfam" id="TIGR04265">
    <property type="entry name" value="bac_cardiolipin"/>
    <property type="match status" value="1"/>
</dbReference>
<dbReference type="InterPro" id="IPR001736">
    <property type="entry name" value="PLipase_D/transphosphatidylase"/>
</dbReference>
<dbReference type="SUPFAM" id="SSF56024">
    <property type="entry name" value="Phospholipase D/nuclease"/>
    <property type="match status" value="2"/>
</dbReference>
<dbReference type="RefSeq" id="WP_378135872.1">
    <property type="nucleotide sequence ID" value="NZ_JBHSMI010000028.1"/>
</dbReference>
<dbReference type="InterPro" id="IPR022924">
    <property type="entry name" value="Cardiolipin_synthase"/>
</dbReference>
<feature type="domain" description="PLD phosphodiesterase" evidence="9">
    <location>
        <begin position="394"/>
        <end position="421"/>
    </location>
</feature>
<name>A0ABW0HUZ3_9BACL</name>
<keyword evidence="1 7" id="KW-1003">Cell membrane</keyword>
<comment type="function">
    <text evidence="7">Catalyzes the reversible phosphatidyl group transfer from one phosphatidylglycerol molecule to another to form cardiolipin (CL) (diphosphatidylglycerol) and glycerol.</text>
</comment>
<protein>
    <recommendedName>
        <fullName evidence="7 8">Cardiolipin synthase</fullName>
        <shortName evidence="7">CL synthase</shortName>
        <ecNumber evidence="7 8">2.7.8.-</ecNumber>
    </recommendedName>
</protein>
<evidence type="ECO:0000256" key="4">
    <source>
        <dbReference type="ARBA" id="ARBA00022737"/>
    </source>
</evidence>
<feature type="active site" evidence="7">
    <location>
        <position position="226"/>
    </location>
</feature>
<comment type="catalytic activity">
    <reaction evidence="7">
        <text>2 a 1,2-diacyl-sn-glycero-3-phospho-(1'-sn-glycerol) = a cardiolipin + glycerol</text>
        <dbReference type="Rhea" id="RHEA:31451"/>
        <dbReference type="ChEBI" id="CHEBI:17754"/>
        <dbReference type="ChEBI" id="CHEBI:62237"/>
        <dbReference type="ChEBI" id="CHEBI:64716"/>
    </reaction>
</comment>
<evidence type="ECO:0000256" key="1">
    <source>
        <dbReference type="ARBA" id="ARBA00022475"/>
    </source>
</evidence>
<dbReference type="EC" id="2.7.8.-" evidence="7 8"/>
<dbReference type="CDD" id="cd09112">
    <property type="entry name" value="PLDc_CLS_2"/>
    <property type="match status" value="1"/>
</dbReference>
<accession>A0ABW0HUZ3</accession>
<dbReference type="Gene3D" id="3.30.870.10">
    <property type="entry name" value="Endonuclease Chain A"/>
    <property type="match status" value="2"/>
</dbReference>
<feature type="transmembrane region" description="Helical" evidence="7">
    <location>
        <begin position="33"/>
        <end position="53"/>
    </location>
</feature>
<dbReference type="CDD" id="cd09110">
    <property type="entry name" value="PLDc_CLS_1"/>
    <property type="match status" value="1"/>
</dbReference>
<gene>
    <name evidence="10" type="primary">cls</name>
    <name evidence="10" type="ORF">ACFPOF_20040</name>
</gene>
<evidence type="ECO:0000313" key="11">
    <source>
        <dbReference type="Proteomes" id="UP001596113"/>
    </source>
</evidence>
<feature type="domain" description="PLD phosphodiesterase" evidence="9">
    <location>
        <begin position="214"/>
        <end position="241"/>
    </location>
</feature>
<feature type="active site" evidence="7">
    <location>
        <position position="399"/>
    </location>
</feature>
<comment type="caution">
    <text evidence="7">Lacks conserved residue(s) required for the propagation of feature annotation.</text>
</comment>
<dbReference type="PANTHER" id="PTHR21248:SF20">
    <property type="entry name" value="CARDIOLIPIN SYNTHASE YWIE-RELATED"/>
    <property type="match status" value="1"/>
</dbReference>
<keyword evidence="2 7" id="KW-0808">Transferase</keyword>
<feature type="active site" evidence="7">
    <location>
        <position position="219"/>
    </location>
</feature>
<dbReference type="SMART" id="SM00155">
    <property type="entry name" value="PLDc"/>
    <property type="match status" value="2"/>
</dbReference>
<dbReference type="PROSITE" id="PS50035">
    <property type="entry name" value="PLD"/>
    <property type="match status" value="2"/>
</dbReference>
<evidence type="ECO:0000313" key="10">
    <source>
        <dbReference type="EMBL" id="MFC5405040.1"/>
    </source>
</evidence>
<evidence type="ECO:0000256" key="5">
    <source>
        <dbReference type="ARBA" id="ARBA00022989"/>
    </source>
</evidence>
<evidence type="ECO:0000256" key="6">
    <source>
        <dbReference type="ARBA" id="ARBA00023136"/>
    </source>
</evidence>
<comment type="similarity">
    <text evidence="7">Belongs to the phospholipase D family. Cardiolipin synthase subfamily.</text>
</comment>
<dbReference type="InterPro" id="IPR025202">
    <property type="entry name" value="PLD-like_dom"/>
</dbReference>
<comment type="subcellular location">
    <subcellularLocation>
        <location evidence="7">Cell membrane</location>
        <topology evidence="7">Multi-pass membrane protein</topology>
    </subcellularLocation>
</comment>